<organism evidence="9 10">
    <name type="scientific">Naegleria fowleri</name>
    <name type="common">Brain eating amoeba</name>
    <dbReference type="NCBI Taxonomy" id="5763"/>
    <lineage>
        <taxon>Eukaryota</taxon>
        <taxon>Discoba</taxon>
        <taxon>Heterolobosea</taxon>
        <taxon>Tetramitia</taxon>
        <taxon>Eutetramitia</taxon>
        <taxon>Vahlkampfiidae</taxon>
        <taxon>Naegleria</taxon>
    </lineage>
</organism>
<feature type="transmembrane region" description="Helical" evidence="7">
    <location>
        <begin position="219"/>
        <end position="238"/>
    </location>
</feature>
<keyword evidence="4" id="KW-0732">Signal</keyword>
<evidence type="ECO:0000259" key="8">
    <source>
        <dbReference type="SMART" id="SM01190"/>
    </source>
</evidence>
<evidence type="ECO:0000256" key="4">
    <source>
        <dbReference type="ARBA" id="ARBA00022729"/>
    </source>
</evidence>
<evidence type="ECO:0000313" key="10">
    <source>
        <dbReference type="Proteomes" id="UP000444721"/>
    </source>
</evidence>
<dbReference type="AlphaFoldDB" id="A0A6A5B4V7"/>
<dbReference type="InterPro" id="IPR015720">
    <property type="entry name" value="Emp24-like"/>
</dbReference>
<dbReference type="RefSeq" id="XP_044557680.1">
    <property type="nucleotide sequence ID" value="XM_044712712.1"/>
</dbReference>
<dbReference type="OrthoDB" id="3427at2759"/>
<gene>
    <name evidence="9" type="ORF">FDP41_008819</name>
</gene>
<comment type="similarity">
    <text evidence="2">Belongs to the EMP24/GP25L family.</text>
</comment>
<dbReference type="InterPro" id="IPR009038">
    <property type="entry name" value="GOLD_dom"/>
</dbReference>
<dbReference type="Pfam" id="PF01105">
    <property type="entry name" value="EMP24_GP25L"/>
    <property type="match status" value="1"/>
</dbReference>
<evidence type="ECO:0000256" key="6">
    <source>
        <dbReference type="ARBA" id="ARBA00023136"/>
    </source>
</evidence>
<dbReference type="GeneID" id="68116036"/>
<dbReference type="VEuPathDB" id="AmoebaDB:NF0100680"/>
<comment type="caution">
    <text evidence="9">The sequence shown here is derived from an EMBL/GenBank/DDBJ whole genome shotgun (WGS) entry which is preliminary data.</text>
</comment>
<dbReference type="Proteomes" id="UP000444721">
    <property type="component" value="Unassembled WGS sequence"/>
</dbReference>
<accession>A0A6A5B4V7</accession>
<protein>
    <recommendedName>
        <fullName evidence="8">GOLD domain-containing protein</fullName>
    </recommendedName>
</protein>
<keyword evidence="6 7" id="KW-0472">Membrane</keyword>
<reference evidence="9 10" key="1">
    <citation type="journal article" date="2019" name="Sci. Rep.">
        <title>Nanopore sequencing improves the draft genome of the human pathogenic amoeba Naegleria fowleri.</title>
        <authorList>
            <person name="Liechti N."/>
            <person name="Schurch N."/>
            <person name="Bruggmann R."/>
            <person name="Wittwer M."/>
        </authorList>
    </citation>
    <scope>NUCLEOTIDE SEQUENCE [LARGE SCALE GENOMIC DNA]</scope>
    <source>
        <strain evidence="9 10">ATCC 30894</strain>
    </source>
</reference>
<sequence>MQSHNSYRFIVLASTLLILQALFFQSFIFQITKVEGVLLKLDFKKNKRVCFQEHLYESTPVKIILKFPTDAPKSSPTDVQQGGDIRDVQIRLFGTDPEKNVYLDAHYFLQSLPTIIQNEKAFKIISHSFKSSSSLFGNYKICIEQVSNLKDVEADVHIDVGKSAEVEFEELESVKHVKKIETLLKNLGNQINTITTEQKYFKHREERFRETTDSTYERLWIVAVLQFIILVMSAWWQLSSLKTFFKKQKLI</sequence>
<evidence type="ECO:0000256" key="3">
    <source>
        <dbReference type="ARBA" id="ARBA00022692"/>
    </source>
</evidence>
<dbReference type="PANTHER" id="PTHR22811">
    <property type="entry name" value="TRANSMEMBRANE EMP24 DOMAIN-CONTAINING PROTEIN"/>
    <property type="match status" value="1"/>
</dbReference>
<keyword evidence="10" id="KW-1185">Reference proteome</keyword>
<evidence type="ECO:0000256" key="5">
    <source>
        <dbReference type="ARBA" id="ARBA00022989"/>
    </source>
</evidence>
<comment type="subcellular location">
    <subcellularLocation>
        <location evidence="1">Membrane</location>
        <topology evidence="1">Single-pass type I membrane protein</topology>
    </subcellularLocation>
</comment>
<dbReference type="GO" id="GO:0016020">
    <property type="term" value="C:membrane"/>
    <property type="evidence" value="ECO:0007669"/>
    <property type="project" value="UniProtKB-SubCell"/>
</dbReference>
<dbReference type="VEuPathDB" id="AmoebaDB:FDP41_008819"/>
<evidence type="ECO:0000256" key="2">
    <source>
        <dbReference type="ARBA" id="ARBA00007104"/>
    </source>
</evidence>
<name>A0A6A5B4V7_NAEFO</name>
<evidence type="ECO:0000256" key="7">
    <source>
        <dbReference type="SAM" id="Phobius"/>
    </source>
</evidence>
<keyword evidence="5 7" id="KW-1133">Transmembrane helix</keyword>
<proteinExistence type="inferred from homology"/>
<dbReference type="SMART" id="SM01190">
    <property type="entry name" value="EMP24_GP25L"/>
    <property type="match status" value="1"/>
</dbReference>
<feature type="domain" description="GOLD" evidence="8">
    <location>
        <begin position="38"/>
        <end position="246"/>
    </location>
</feature>
<dbReference type="EMBL" id="VFQX01000064">
    <property type="protein sequence ID" value="KAF0972967.1"/>
    <property type="molecule type" value="Genomic_DNA"/>
</dbReference>
<keyword evidence="3 7" id="KW-0812">Transmembrane</keyword>
<dbReference type="VEuPathDB" id="AmoebaDB:NfTy_010280"/>
<evidence type="ECO:0000256" key="1">
    <source>
        <dbReference type="ARBA" id="ARBA00004479"/>
    </source>
</evidence>
<evidence type="ECO:0000313" key="9">
    <source>
        <dbReference type="EMBL" id="KAF0972967.1"/>
    </source>
</evidence>